<protein>
    <submittedName>
        <fullName evidence="1">Uncharacterized protein</fullName>
    </submittedName>
</protein>
<accession>A0A2G4TY63</accession>
<proteinExistence type="predicted"/>
<dbReference type="Gene3D" id="2.180.10.10">
    <property type="entry name" value="RHS repeat-associated core"/>
    <property type="match status" value="1"/>
</dbReference>
<dbReference type="EMBL" id="PEHN01000031">
    <property type="protein sequence ID" value="PHZ25987.1"/>
    <property type="molecule type" value="Genomic_DNA"/>
</dbReference>
<comment type="caution">
    <text evidence="1">The sequence shown here is derived from an EMBL/GenBank/DDBJ whole genome shotgun (WGS) entry which is preliminary data.</text>
</comment>
<sequence length="547" mass="61778">MNNKNIHDYHATDDNNINLEKQAGKRYKDKNGDQLTDKYDNNENLIWRERLVCNKKGEITSKVITNFSHNEKGSIIKHHDATYNAAGELIECEERLNMGQGKSAKTKKIKYEYLGGMISKVEEILDSSKRLLSKVVQRVDIYGNVLLREEYDKNNKVIKEIESKTNRDYKITGCTEKHYSGEGELTSRVEMTKFSYGNASVYYEELTFDSHGDIIGVASISKKFDDNGNVLSQQKEIYDNKEELEDGNFSKEIEEEFDAKGNLIYRDETSADGCENTIIRQEFDSFGELISKVKEEIKRQNGQMYSHNKDLYGANDIIISAVEIWQNFDKTSGKLTDRTETTYSYDPQGNTIGSVKTVEKFATDGEQTSSVTENYDAYGEKIEVEPIELLPEAVNNPLSEQLAPTINNNSDVNIFESYDPKYSDKGELISSRRVTTVSDNTRVIVECTYQNGEVASEIKTTEDMTGKVLNELSKTFNSDGEETSYSRREYNASGKMIANFNQFSRFGGKSDQLISAMNGFGTNRGVAAPADKILMPTINSSMLVAPL</sequence>
<gene>
    <name evidence="1" type="ORF">CS533_18665</name>
</gene>
<dbReference type="AlphaFoldDB" id="A0A2G4TY63"/>
<evidence type="ECO:0000313" key="1">
    <source>
        <dbReference type="EMBL" id="PHZ25987.1"/>
    </source>
</evidence>
<dbReference type="RefSeq" id="WP_005279326.1">
    <property type="nucleotide sequence ID" value="NZ_PEHN01000031.1"/>
</dbReference>
<name>A0A2G4TY63_YERBE</name>
<dbReference type="Proteomes" id="UP000229378">
    <property type="component" value="Unassembled WGS sequence"/>
</dbReference>
<organism evidence="1 2">
    <name type="scientific">Yersinia bercovieri</name>
    <dbReference type="NCBI Taxonomy" id="634"/>
    <lineage>
        <taxon>Bacteria</taxon>
        <taxon>Pseudomonadati</taxon>
        <taxon>Pseudomonadota</taxon>
        <taxon>Gammaproteobacteria</taxon>
        <taxon>Enterobacterales</taxon>
        <taxon>Yersiniaceae</taxon>
        <taxon>Yersinia</taxon>
    </lineage>
</organism>
<evidence type="ECO:0000313" key="2">
    <source>
        <dbReference type="Proteomes" id="UP000229378"/>
    </source>
</evidence>
<reference evidence="1 2" key="1">
    <citation type="submission" date="2017-10" db="EMBL/GenBank/DDBJ databases">
        <authorList>
            <person name="Banno H."/>
            <person name="Chua N.-H."/>
        </authorList>
    </citation>
    <scope>NUCLEOTIDE SEQUENCE [LARGE SCALE GENOMIC DNA]</scope>
    <source>
        <strain evidence="1 2">SCPM-O-B-7607</strain>
    </source>
</reference>